<proteinExistence type="predicted"/>
<reference evidence="4 5" key="1">
    <citation type="journal article" date="2014" name="Genome Announc.">
        <title>Genome Sequence of a Promising Hydrogen-Producing Facultative Anaerobic Bacterium, Brevundimonas naejangsanensis Strain B1.</title>
        <authorList>
            <person name="Su H."/>
            <person name="Zhang T."/>
            <person name="Bao M."/>
            <person name="Jiang Y."/>
            <person name="Wang Y."/>
            <person name="Tan T."/>
        </authorList>
    </citation>
    <scope>NUCLEOTIDE SEQUENCE [LARGE SCALE GENOMIC DNA]</scope>
    <source>
        <strain evidence="4 5">B1</strain>
    </source>
</reference>
<dbReference type="AlphaFoldDB" id="A0A172Y784"/>
<dbReference type="RefSeq" id="WP_025978621.1">
    <property type="nucleotide sequence ID" value="NZ_CP015614.1"/>
</dbReference>
<keyword evidence="1 4" id="KW-0808">Transferase</keyword>
<dbReference type="CDD" id="cd04301">
    <property type="entry name" value="NAT_SF"/>
    <property type="match status" value="1"/>
</dbReference>
<dbReference type="KEGG" id="bne:DA69_10220"/>
<name>A0A172Y784_9CAUL</name>
<organism evidence="4 5">
    <name type="scientific">Brevundimonas naejangsanensis</name>
    <dbReference type="NCBI Taxonomy" id="588932"/>
    <lineage>
        <taxon>Bacteria</taxon>
        <taxon>Pseudomonadati</taxon>
        <taxon>Pseudomonadota</taxon>
        <taxon>Alphaproteobacteria</taxon>
        <taxon>Caulobacterales</taxon>
        <taxon>Caulobacteraceae</taxon>
        <taxon>Brevundimonas</taxon>
    </lineage>
</organism>
<dbReference type="Pfam" id="PF00583">
    <property type="entry name" value="Acetyltransf_1"/>
    <property type="match status" value="1"/>
</dbReference>
<evidence type="ECO:0000256" key="1">
    <source>
        <dbReference type="ARBA" id="ARBA00022679"/>
    </source>
</evidence>
<dbReference type="InterPro" id="IPR050832">
    <property type="entry name" value="Bact_Acetyltransf"/>
</dbReference>
<dbReference type="PROSITE" id="PS51186">
    <property type="entry name" value="GNAT"/>
    <property type="match status" value="1"/>
</dbReference>
<dbReference type="PANTHER" id="PTHR43877">
    <property type="entry name" value="AMINOALKYLPHOSPHONATE N-ACETYLTRANSFERASE-RELATED-RELATED"/>
    <property type="match status" value="1"/>
</dbReference>
<dbReference type="GO" id="GO:0016747">
    <property type="term" value="F:acyltransferase activity, transferring groups other than amino-acyl groups"/>
    <property type="evidence" value="ECO:0007669"/>
    <property type="project" value="InterPro"/>
</dbReference>
<sequence>MSDPVFRPAAPDDVPALRALIESAYRGDSAKAGWTHEADLLEGQRTDEAELRDILADASRLLLLAEIDGALIGCVQVADQGEGLAYLGLLTVDPARQAGGLGRRLIDAAEAEAAARFAATRMEMTVIRQRVELIAWYERRGYRLTGETRPFPLDDPRFGLPRTRDLAFVVLEKAL</sequence>
<dbReference type="InterPro" id="IPR016181">
    <property type="entry name" value="Acyl_CoA_acyltransferase"/>
</dbReference>
<keyword evidence="5" id="KW-1185">Reference proteome</keyword>
<dbReference type="OrthoDB" id="119501at2"/>
<evidence type="ECO:0000259" key="3">
    <source>
        <dbReference type="PROSITE" id="PS51186"/>
    </source>
</evidence>
<gene>
    <name evidence="4" type="ORF">DA69_10220</name>
</gene>
<dbReference type="STRING" id="588932.DA69_10220"/>
<dbReference type="SUPFAM" id="SSF55729">
    <property type="entry name" value="Acyl-CoA N-acyltransferases (Nat)"/>
    <property type="match status" value="1"/>
</dbReference>
<keyword evidence="2" id="KW-0012">Acyltransferase</keyword>
<evidence type="ECO:0000313" key="5">
    <source>
        <dbReference type="Proteomes" id="UP000077603"/>
    </source>
</evidence>
<dbReference type="Proteomes" id="UP000077603">
    <property type="component" value="Chromosome"/>
</dbReference>
<feature type="domain" description="N-acetyltransferase" evidence="3">
    <location>
        <begin position="4"/>
        <end position="165"/>
    </location>
</feature>
<dbReference type="InterPro" id="IPR000182">
    <property type="entry name" value="GNAT_dom"/>
</dbReference>
<dbReference type="EMBL" id="CP015614">
    <property type="protein sequence ID" value="ANF55091.1"/>
    <property type="molecule type" value="Genomic_DNA"/>
</dbReference>
<dbReference type="eggNOG" id="COG0454">
    <property type="taxonomic scope" value="Bacteria"/>
</dbReference>
<protein>
    <submittedName>
        <fullName evidence="4">GCN5 family acetyltransferase</fullName>
    </submittedName>
</protein>
<dbReference type="Gene3D" id="3.40.630.30">
    <property type="match status" value="1"/>
</dbReference>
<accession>A0A172Y784</accession>
<evidence type="ECO:0000256" key="2">
    <source>
        <dbReference type="ARBA" id="ARBA00023315"/>
    </source>
</evidence>
<evidence type="ECO:0000313" key="4">
    <source>
        <dbReference type="EMBL" id="ANF55091.1"/>
    </source>
</evidence>